<dbReference type="STRING" id="329726.AM1_0591"/>
<reference evidence="1 2" key="1">
    <citation type="journal article" date="2008" name="Proc. Natl. Acad. Sci. U.S.A.">
        <title>Niche adaptation and genome expansion in the chlorophyll d-producing cyanobacterium Acaryochloris marina.</title>
        <authorList>
            <person name="Swingley W.D."/>
            <person name="Chen M."/>
            <person name="Cheung P.C."/>
            <person name="Conrad A.L."/>
            <person name="Dejesa L.C."/>
            <person name="Hao J."/>
            <person name="Honchak B.M."/>
            <person name="Karbach L.E."/>
            <person name="Kurdoglu A."/>
            <person name="Lahiri S."/>
            <person name="Mastrian S.D."/>
            <person name="Miyashita H."/>
            <person name="Page L."/>
            <person name="Ramakrishna P."/>
            <person name="Satoh S."/>
            <person name="Sattley W.M."/>
            <person name="Shimada Y."/>
            <person name="Taylor H.L."/>
            <person name="Tomo T."/>
            <person name="Tsuchiya T."/>
            <person name="Wang Z.T."/>
            <person name="Raymond J."/>
            <person name="Mimuro M."/>
            <person name="Blankenship R.E."/>
            <person name="Touchman J.W."/>
        </authorList>
    </citation>
    <scope>NUCLEOTIDE SEQUENCE [LARGE SCALE GENOMIC DNA]</scope>
    <source>
        <strain evidence="2">MBIC 11017</strain>
    </source>
</reference>
<evidence type="ECO:0000313" key="2">
    <source>
        <dbReference type="Proteomes" id="UP000000268"/>
    </source>
</evidence>
<sequence>MWAKVTTEVQNVCINFPYGMLPSTVPCFMKDNRATISLS</sequence>
<dbReference type="AlphaFoldDB" id="B0CD50"/>
<protein>
    <submittedName>
        <fullName evidence="1">Uncharacterized protein</fullName>
    </submittedName>
</protein>
<accession>B0CD50</accession>
<keyword evidence="2" id="KW-1185">Reference proteome</keyword>
<name>B0CD50_ACAM1</name>
<dbReference type="Proteomes" id="UP000000268">
    <property type="component" value="Chromosome"/>
</dbReference>
<dbReference type="EMBL" id="CP000828">
    <property type="protein sequence ID" value="ABW25641.1"/>
    <property type="molecule type" value="Genomic_DNA"/>
</dbReference>
<evidence type="ECO:0000313" key="1">
    <source>
        <dbReference type="EMBL" id="ABW25641.1"/>
    </source>
</evidence>
<gene>
    <name evidence="1" type="ordered locus">AM1_0591</name>
</gene>
<dbReference type="KEGG" id="amr:AM1_0591"/>
<dbReference type="HOGENOM" id="CLU_3302965_0_0_3"/>
<proteinExistence type="predicted"/>
<organism evidence="1 2">
    <name type="scientific">Acaryochloris marina (strain MBIC 11017)</name>
    <dbReference type="NCBI Taxonomy" id="329726"/>
    <lineage>
        <taxon>Bacteria</taxon>
        <taxon>Bacillati</taxon>
        <taxon>Cyanobacteriota</taxon>
        <taxon>Cyanophyceae</taxon>
        <taxon>Acaryochloridales</taxon>
        <taxon>Acaryochloridaceae</taxon>
        <taxon>Acaryochloris</taxon>
    </lineage>
</organism>